<evidence type="ECO:0000256" key="4">
    <source>
        <dbReference type="ARBA" id="ARBA00022692"/>
    </source>
</evidence>
<dbReference type="RefSeq" id="WP_068246081.1">
    <property type="nucleotide sequence ID" value="NZ_LPUY01000085.1"/>
</dbReference>
<dbReference type="PATRIC" id="fig|1768241.3.peg.3441"/>
<dbReference type="InterPro" id="IPR002146">
    <property type="entry name" value="ATP_synth_b/b'su_bac/chlpt"/>
</dbReference>
<feature type="transmembrane region" description="Helical" evidence="13">
    <location>
        <begin position="42"/>
        <end position="61"/>
    </location>
</feature>
<keyword evidence="7 13" id="KW-0406">Ion transport</keyword>
<organism evidence="16 17">
    <name type="scientific">Tritonibacter horizontis</name>
    <dbReference type="NCBI Taxonomy" id="1768241"/>
    <lineage>
        <taxon>Bacteria</taxon>
        <taxon>Pseudomonadati</taxon>
        <taxon>Pseudomonadota</taxon>
        <taxon>Alphaproteobacteria</taxon>
        <taxon>Rhodobacterales</taxon>
        <taxon>Paracoccaceae</taxon>
        <taxon>Tritonibacter</taxon>
    </lineage>
</organism>
<evidence type="ECO:0000256" key="3">
    <source>
        <dbReference type="ARBA" id="ARBA00022547"/>
    </source>
</evidence>
<keyword evidence="5 13" id="KW-0375">Hydrogen ion transport</keyword>
<dbReference type="HAMAP" id="MF_01398">
    <property type="entry name" value="ATP_synth_b_bprime"/>
    <property type="match status" value="1"/>
</dbReference>
<dbReference type="GO" id="GO:0012505">
    <property type="term" value="C:endomembrane system"/>
    <property type="evidence" value="ECO:0007669"/>
    <property type="project" value="UniProtKB-SubCell"/>
</dbReference>
<evidence type="ECO:0000256" key="12">
    <source>
        <dbReference type="ARBA" id="ARBA00037847"/>
    </source>
</evidence>
<dbReference type="PANTHER" id="PTHR33445">
    <property type="entry name" value="ATP SYNTHASE SUBUNIT B', CHLOROPLASTIC"/>
    <property type="match status" value="1"/>
</dbReference>
<evidence type="ECO:0000313" key="16">
    <source>
        <dbReference type="EMBL" id="KUP91874.1"/>
    </source>
</evidence>
<evidence type="ECO:0000256" key="7">
    <source>
        <dbReference type="ARBA" id="ARBA00023065"/>
    </source>
</evidence>
<dbReference type="AlphaFoldDB" id="A0A132BU99"/>
<keyword evidence="13" id="KW-1003">Cell membrane</keyword>
<dbReference type="EMBL" id="LPUY01000085">
    <property type="protein sequence ID" value="KUP91874.1"/>
    <property type="molecule type" value="Genomic_DNA"/>
</dbReference>
<evidence type="ECO:0000256" key="10">
    <source>
        <dbReference type="ARBA" id="ARBA00025198"/>
    </source>
</evidence>
<dbReference type="GO" id="GO:0045259">
    <property type="term" value="C:proton-transporting ATP synthase complex"/>
    <property type="evidence" value="ECO:0007669"/>
    <property type="project" value="UniProtKB-KW"/>
</dbReference>
<evidence type="ECO:0000313" key="17">
    <source>
        <dbReference type="Proteomes" id="UP000068382"/>
    </source>
</evidence>
<gene>
    <name evidence="16" type="primary">atpG_1</name>
    <name evidence="13" type="synonym">atpF</name>
    <name evidence="16" type="ORF">TRIHO_32940</name>
</gene>
<keyword evidence="8 13" id="KW-0472">Membrane</keyword>
<comment type="function">
    <text evidence="10 13">F(1)F(0) ATP synthase produces ATP from ADP in the presence of a proton or sodium gradient. F-type ATPases consist of two structural domains, F(1) containing the extramembraneous catalytic core and F(0) containing the membrane proton channel, linked together by a central stalk and a peripheral stalk. During catalysis, ATP synthesis in the catalytic domain of F(1) is coupled via a rotary mechanism of the central stalk subunits to proton translocation.</text>
</comment>
<keyword evidence="9 13" id="KW-0066">ATP synthesis</keyword>
<evidence type="ECO:0000256" key="15">
    <source>
        <dbReference type="SAM" id="Coils"/>
    </source>
</evidence>
<proteinExistence type="inferred from homology"/>
<dbReference type="GO" id="GO:0046961">
    <property type="term" value="F:proton-transporting ATPase activity, rotational mechanism"/>
    <property type="evidence" value="ECO:0007669"/>
    <property type="project" value="TreeGrafter"/>
</dbReference>
<dbReference type="OrthoDB" id="9805716at2"/>
<dbReference type="GO" id="GO:0005886">
    <property type="term" value="C:plasma membrane"/>
    <property type="evidence" value="ECO:0007669"/>
    <property type="project" value="UniProtKB-SubCell"/>
</dbReference>
<keyword evidence="17" id="KW-1185">Reference proteome</keyword>
<accession>A0A132BU99</accession>
<dbReference type="InterPro" id="IPR050059">
    <property type="entry name" value="ATP_synthase_B_chain"/>
</dbReference>
<dbReference type="Proteomes" id="UP000068382">
    <property type="component" value="Unassembled WGS sequence"/>
</dbReference>
<keyword evidence="6 13" id="KW-1133">Transmembrane helix</keyword>
<comment type="function">
    <text evidence="11">Component of the F(0) channel, it forms part of the peripheral stalk, linking F(1) to F(0). The b'-subunit is a diverged and duplicated form of b found in plants and photosynthetic bacteria.</text>
</comment>
<keyword evidence="4 13" id="KW-0812">Transmembrane</keyword>
<feature type="coiled-coil region" evidence="15">
    <location>
        <begin position="82"/>
        <end position="124"/>
    </location>
</feature>
<keyword evidence="2 13" id="KW-0813">Transport</keyword>
<dbReference type="PANTHER" id="PTHR33445:SF1">
    <property type="entry name" value="ATP SYNTHASE SUBUNIT B"/>
    <property type="match status" value="1"/>
</dbReference>
<dbReference type="Pfam" id="PF00430">
    <property type="entry name" value="ATP-synt_B"/>
    <property type="match status" value="1"/>
</dbReference>
<evidence type="ECO:0000256" key="2">
    <source>
        <dbReference type="ARBA" id="ARBA00022448"/>
    </source>
</evidence>
<comment type="subunit">
    <text evidence="13">F-type ATPases have 2 components, F(1) - the catalytic core - and F(0) - the membrane proton channel. F(1) has five subunits: alpha(3), beta(3), gamma(1), delta(1), epsilon(1). F(0) has three main subunits: a(1), b(2) and c(10-14). The alpha and beta chains form an alternating ring which encloses part of the gamma chain. F(1) is attached to F(0) by a central stalk formed by the gamma and epsilon chains, while a peripheral stalk is formed by the delta and b chains.</text>
</comment>
<evidence type="ECO:0000256" key="13">
    <source>
        <dbReference type="HAMAP-Rule" id="MF_01398"/>
    </source>
</evidence>
<evidence type="ECO:0000256" key="8">
    <source>
        <dbReference type="ARBA" id="ARBA00023136"/>
    </source>
</evidence>
<reference evidence="16 17" key="1">
    <citation type="submission" date="2015-12" db="EMBL/GenBank/DDBJ databases">
        <title>Genome sequence of the marine Rhodobacteraceae strain O3.65, Candidatus Tritonibacter horizontis.</title>
        <authorList>
            <person name="Poehlein A."/>
            <person name="Giebel H.A."/>
            <person name="Voget S."/>
            <person name="Brinkhoff T."/>
        </authorList>
    </citation>
    <scope>NUCLEOTIDE SEQUENCE [LARGE SCALE GENOMIC DNA]</scope>
    <source>
        <strain evidence="16 17">O3.65</strain>
    </source>
</reference>
<dbReference type="NCBIfam" id="NF009988">
    <property type="entry name" value="PRK13454.1"/>
    <property type="match status" value="1"/>
</dbReference>
<name>A0A132BU99_9RHOB</name>
<dbReference type="CDD" id="cd06503">
    <property type="entry name" value="ATP-synt_Fo_b"/>
    <property type="match status" value="1"/>
</dbReference>
<evidence type="ECO:0000256" key="11">
    <source>
        <dbReference type="ARBA" id="ARBA00025614"/>
    </source>
</evidence>
<evidence type="ECO:0000256" key="1">
    <source>
        <dbReference type="ARBA" id="ARBA00005513"/>
    </source>
</evidence>
<protein>
    <recommendedName>
        <fullName evidence="13">ATP synthase subunit b</fullName>
    </recommendedName>
    <alternativeName>
        <fullName evidence="13">ATP synthase F(0) sector subunit b</fullName>
    </alternativeName>
    <alternativeName>
        <fullName evidence="13">ATPase subunit I</fullName>
    </alternativeName>
    <alternativeName>
        <fullName evidence="13">F-type ATPase subunit b</fullName>
        <shortName evidence="13">F-ATPase subunit b</shortName>
    </alternativeName>
</protein>
<evidence type="ECO:0000256" key="6">
    <source>
        <dbReference type="ARBA" id="ARBA00022989"/>
    </source>
</evidence>
<evidence type="ECO:0000256" key="9">
    <source>
        <dbReference type="ARBA" id="ARBA00023310"/>
    </source>
</evidence>
<comment type="similarity">
    <text evidence="1 13 14">Belongs to the ATPase B chain family.</text>
</comment>
<keyword evidence="15" id="KW-0175">Coiled coil</keyword>
<dbReference type="GO" id="GO:0046933">
    <property type="term" value="F:proton-transporting ATP synthase activity, rotational mechanism"/>
    <property type="evidence" value="ECO:0007669"/>
    <property type="project" value="UniProtKB-UniRule"/>
</dbReference>
<keyword evidence="3 13" id="KW-0138">CF(0)</keyword>
<comment type="subcellular location">
    <subcellularLocation>
        <location evidence="13">Cell membrane</location>
        <topology evidence="13">Single-pass membrane protein</topology>
    </subcellularLocation>
    <subcellularLocation>
        <location evidence="12">Endomembrane system</location>
        <topology evidence="12">Single-pass membrane protein</topology>
    </subcellularLocation>
</comment>
<evidence type="ECO:0000256" key="5">
    <source>
        <dbReference type="ARBA" id="ARBA00022781"/>
    </source>
</evidence>
<comment type="caution">
    <text evidence="16">The sequence shown here is derived from an EMBL/GenBank/DDBJ whole genome shotgun (WGS) entry which is preliminary data.</text>
</comment>
<sequence>MASNTHDAGHGAADAAHGAADAAAHGSSGMPQLDFSTYGNQIWWLLVTLVVIYLILSRVALPRIAAILNERQGTITNDLAAAEDLKAKAVEAENAYNKALADARAEAQRIAAETRAEIQAEVDEAIAKADAEIAAKTAESETAIAEIRATALDNVKLVASDTASALVEALGGKDDTKLIAAAVAERTEG</sequence>
<evidence type="ECO:0000256" key="14">
    <source>
        <dbReference type="RuleBase" id="RU003848"/>
    </source>
</evidence>